<evidence type="ECO:0000313" key="4">
    <source>
        <dbReference type="Proteomes" id="UP001218246"/>
    </source>
</evidence>
<keyword evidence="2" id="KW-0472">Membrane</keyword>
<dbReference type="EMBL" id="JARULN010000015">
    <property type="protein sequence ID" value="MDG5754933.1"/>
    <property type="molecule type" value="Genomic_DNA"/>
</dbReference>
<gene>
    <name evidence="3" type="ORF">P6P90_13290</name>
</gene>
<feature type="region of interest" description="Disordered" evidence="1">
    <location>
        <begin position="28"/>
        <end position="47"/>
    </location>
</feature>
<name>A0ABT6H6S0_9BACI</name>
<reference evidence="3 4" key="1">
    <citation type="submission" date="2023-04" db="EMBL/GenBank/DDBJ databases">
        <title>Ectobacillus antri isolated from activated sludge.</title>
        <authorList>
            <person name="Yan P."/>
            <person name="Liu X."/>
        </authorList>
    </citation>
    <scope>NUCLEOTIDE SEQUENCE [LARGE SCALE GENOMIC DNA]</scope>
    <source>
        <strain evidence="3 4">C18H</strain>
    </source>
</reference>
<evidence type="ECO:0000313" key="3">
    <source>
        <dbReference type="EMBL" id="MDG5754933.1"/>
    </source>
</evidence>
<protein>
    <recommendedName>
        <fullName evidence="5">DUF3951 domain-containing protein</fullName>
    </recommendedName>
</protein>
<keyword evidence="2" id="KW-1133">Transmembrane helix</keyword>
<dbReference type="RefSeq" id="WP_164464217.1">
    <property type="nucleotide sequence ID" value="NZ_JARRRY010000019.1"/>
</dbReference>
<sequence>MSLAVTLIILFIITFFIFSIFILITGTKGPPSYRNFESDKNEEKLPD</sequence>
<dbReference type="Proteomes" id="UP001218246">
    <property type="component" value="Unassembled WGS sequence"/>
</dbReference>
<feature type="compositionally biased region" description="Basic and acidic residues" evidence="1">
    <location>
        <begin position="36"/>
        <end position="47"/>
    </location>
</feature>
<feature type="transmembrane region" description="Helical" evidence="2">
    <location>
        <begin position="6"/>
        <end position="24"/>
    </location>
</feature>
<proteinExistence type="predicted"/>
<comment type="caution">
    <text evidence="3">The sequence shown here is derived from an EMBL/GenBank/DDBJ whole genome shotgun (WGS) entry which is preliminary data.</text>
</comment>
<accession>A0ABT6H6S0</accession>
<evidence type="ECO:0000256" key="1">
    <source>
        <dbReference type="SAM" id="MobiDB-lite"/>
    </source>
</evidence>
<keyword evidence="2" id="KW-0812">Transmembrane</keyword>
<organism evidence="3 4">
    <name type="scientific">Ectobacillus antri</name>
    <dbReference type="NCBI Taxonomy" id="2486280"/>
    <lineage>
        <taxon>Bacteria</taxon>
        <taxon>Bacillati</taxon>
        <taxon>Bacillota</taxon>
        <taxon>Bacilli</taxon>
        <taxon>Bacillales</taxon>
        <taxon>Bacillaceae</taxon>
        <taxon>Ectobacillus</taxon>
    </lineage>
</organism>
<evidence type="ECO:0008006" key="5">
    <source>
        <dbReference type="Google" id="ProtNLM"/>
    </source>
</evidence>
<keyword evidence="4" id="KW-1185">Reference proteome</keyword>
<evidence type="ECO:0000256" key="2">
    <source>
        <dbReference type="SAM" id="Phobius"/>
    </source>
</evidence>